<dbReference type="Proteomes" id="UP000050794">
    <property type="component" value="Unassembled WGS sequence"/>
</dbReference>
<dbReference type="EMBL" id="UYWY01019744">
    <property type="protein sequence ID" value="VDM39054.1"/>
    <property type="molecule type" value="Genomic_DNA"/>
</dbReference>
<reference evidence="3" key="1">
    <citation type="submission" date="2016-06" db="UniProtKB">
        <authorList>
            <consortium name="WormBaseParasite"/>
        </authorList>
    </citation>
    <scope>IDENTIFICATION</scope>
</reference>
<name>A0A183UGW3_TOXCA</name>
<dbReference type="WBParaSite" id="TCNE_0000773301-mRNA-1">
    <property type="protein sequence ID" value="TCNE_0000773301-mRNA-1"/>
    <property type="gene ID" value="TCNE_0000773301"/>
</dbReference>
<dbReference type="AlphaFoldDB" id="A0A183UGW3"/>
<accession>A0A183UGW3</accession>
<keyword evidence="2" id="KW-1185">Reference proteome</keyword>
<protein>
    <submittedName>
        <fullName evidence="1 3">Uncharacterized protein</fullName>
    </submittedName>
</protein>
<proteinExistence type="predicted"/>
<gene>
    <name evidence="1" type="ORF">TCNE_LOCUS7733</name>
</gene>
<reference evidence="1 2" key="2">
    <citation type="submission" date="2018-11" db="EMBL/GenBank/DDBJ databases">
        <authorList>
            <consortium name="Pathogen Informatics"/>
        </authorList>
    </citation>
    <scope>NUCLEOTIDE SEQUENCE [LARGE SCALE GENOMIC DNA]</scope>
</reference>
<evidence type="ECO:0000313" key="3">
    <source>
        <dbReference type="WBParaSite" id="TCNE_0000773301-mRNA-1"/>
    </source>
</evidence>
<sequence length="80" mass="9510">MITRGHVLIAFRYRRLHTKNFLWTRIWRTRQLLVTRRSRSVVRALLLRPPEMHLALSQTACTSMQKFCNELGAVQPSRYA</sequence>
<evidence type="ECO:0000313" key="2">
    <source>
        <dbReference type="Proteomes" id="UP000050794"/>
    </source>
</evidence>
<evidence type="ECO:0000313" key="1">
    <source>
        <dbReference type="EMBL" id="VDM39054.1"/>
    </source>
</evidence>
<organism evidence="2 3">
    <name type="scientific">Toxocara canis</name>
    <name type="common">Canine roundworm</name>
    <dbReference type="NCBI Taxonomy" id="6265"/>
    <lineage>
        <taxon>Eukaryota</taxon>
        <taxon>Metazoa</taxon>
        <taxon>Ecdysozoa</taxon>
        <taxon>Nematoda</taxon>
        <taxon>Chromadorea</taxon>
        <taxon>Rhabditida</taxon>
        <taxon>Spirurina</taxon>
        <taxon>Ascaridomorpha</taxon>
        <taxon>Ascaridoidea</taxon>
        <taxon>Toxocaridae</taxon>
        <taxon>Toxocara</taxon>
    </lineage>
</organism>